<feature type="transmembrane region" description="Helical" evidence="1">
    <location>
        <begin position="6"/>
        <end position="26"/>
    </location>
</feature>
<dbReference type="Pfam" id="PF01478">
    <property type="entry name" value="Peptidase_A24"/>
    <property type="match status" value="1"/>
</dbReference>
<evidence type="ECO:0000313" key="4">
    <source>
        <dbReference type="Proteomes" id="UP000198599"/>
    </source>
</evidence>
<keyword evidence="1" id="KW-0812">Transmembrane</keyword>
<organism evidence="3 4">
    <name type="scientific">Roseovarius lutimaris</name>
    <dbReference type="NCBI Taxonomy" id="1005928"/>
    <lineage>
        <taxon>Bacteria</taxon>
        <taxon>Pseudomonadati</taxon>
        <taxon>Pseudomonadota</taxon>
        <taxon>Alphaproteobacteria</taxon>
        <taxon>Rhodobacterales</taxon>
        <taxon>Roseobacteraceae</taxon>
        <taxon>Roseovarius</taxon>
    </lineage>
</organism>
<accession>A0A1I5C342</accession>
<dbReference type="InterPro" id="IPR000045">
    <property type="entry name" value="Prepilin_IV_endopep_pep"/>
</dbReference>
<dbReference type="OrthoDB" id="7709484at2"/>
<dbReference type="AlphaFoldDB" id="A0A1I5C342"/>
<gene>
    <name evidence="3" type="ORF">SAMN04487859_10992</name>
</gene>
<feature type="transmembrane region" description="Helical" evidence="1">
    <location>
        <begin position="38"/>
        <end position="57"/>
    </location>
</feature>
<keyword evidence="4" id="KW-1185">Reference proteome</keyword>
<dbReference type="RefSeq" id="WP_092837613.1">
    <property type="nucleotide sequence ID" value="NZ_FOVP01000009.1"/>
</dbReference>
<evidence type="ECO:0000256" key="1">
    <source>
        <dbReference type="SAM" id="Phobius"/>
    </source>
</evidence>
<evidence type="ECO:0000313" key="3">
    <source>
        <dbReference type="EMBL" id="SFN81296.1"/>
    </source>
</evidence>
<name>A0A1I5C342_9RHOB</name>
<protein>
    <submittedName>
        <fullName evidence="3">Prepilin peptidase CpaA</fullName>
    </submittedName>
</protein>
<proteinExistence type="predicted"/>
<dbReference type="Proteomes" id="UP000198599">
    <property type="component" value="Unassembled WGS sequence"/>
</dbReference>
<reference evidence="4" key="1">
    <citation type="submission" date="2016-10" db="EMBL/GenBank/DDBJ databases">
        <authorList>
            <person name="Varghese N."/>
            <person name="Submissions S."/>
        </authorList>
    </citation>
    <scope>NUCLEOTIDE SEQUENCE [LARGE SCALE GENOMIC DNA]</scope>
    <source>
        <strain evidence="4">DSM 28463</strain>
    </source>
</reference>
<dbReference type="GO" id="GO:0004190">
    <property type="term" value="F:aspartic-type endopeptidase activity"/>
    <property type="evidence" value="ECO:0007669"/>
    <property type="project" value="InterPro"/>
</dbReference>
<dbReference type="GO" id="GO:0016020">
    <property type="term" value="C:membrane"/>
    <property type="evidence" value="ECO:0007669"/>
    <property type="project" value="InterPro"/>
</dbReference>
<feature type="transmembrane region" description="Helical" evidence="1">
    <location>
        <begin position="96"/>
        <end position="118"/>
    </location>
</feature>
<dbReference type="EMBL" id="FOVP01000009">
    <property type="protein sequence ID" value="SFN81296.1"/>
    <property type="molecule type" value="Genomic_DNA"/>
</dbReference>
<keyword evidence="1" id="KW-0472">Membrane</keyword>
<sequence length="166" mass="17624">MPLQITAQSALWFLPFVLPVCVWVAWSDLRAMKIPNTAVLTLAGIFVVIGLIALPLSDYPWRFVHLAVMLAVGILANAVGVMGAGDAKFIAAAAPFVALGDLALLGVLFSATLLAAFVTHRIAKYSPLRRLAPEWQSWSVGKKFPMGFALGATLAIYLGLGALYGA</sequence>
<feature type="domain" description="Prepilin type IV endopeptidase peptidase" evidence="2">
    <location>
        <begin position="17"/>
        <end position="118"/>
    </location>
</feature>
<keyword evidence="1" id="KW-1133">Transmembrane helix</keyword>
<feature type="transmembrane region" description="Helical" evidence="1">
    <location>
        <begin position="144"/>
        <end position="164"/>
    </location>
</feature>
<feature type="transmembrane region" description="Helical" evidence="1">
    <location>
        <begin position="63"/>
        <end position="84"/>
    </location>
</feature>
<dbReference type="Gene3D" id="1.20.120.1220">
    <property type="match status" value="1"/>
</dbReference>
<dbReference type="STRING" id="1005928.SAMN04487859_10992"/>
<evidence type="ECO:0000259" key="2">
    <source>
        <dbReference type="Pfam" id="PF01478"/>
    </source>
</evidence>